<dbReference type="SMART" id="SM01388">
    <property type="entry name" value="Mob1_phocein"/>
    <property type="match status" value="1"/>
</dbReference>
<accession>A0A1D6Q8K1</accession>
<dbReference type="ExpressionAtlas" id="A0A1D6Q8K1">
    <property type="expression patterns" value="baseline and differential"/>
</dbReference>
<dbReference type="EMBL" id="CM000780">
    <property type="protein sequence ID" value="AQK54732.1"/>
    <property type="molecule type" value="Genomic_DNA"/>
</dbReference>
<dbReference type="InterPro" id="IPR036703">
    <property type="entry name" value="MOB_kinase_act_sf"/>
</dbReference>
<sequence length="118" mass="13878">MDYIMDWIETQLDDEAIFPQRLGAAFPPNFHDVVKTVLKRLFGVYAHIYHSHFHMIVKLKEEVHLNICFKHFVLFTLVSWIRTKWSPKSFLKTKLAMGSLLSLTSRKNLITKGSLQHH</sequence>
<organism evidence="1">
    <name type="scientific">Zea mays</name>
    <name type="common">Maize</name>
    <dbReference type="NCBI Taxonomy" id="4577"/>
    <lineage>
        <taxon>Eukaryota</taxon>
        <taxon>Viridiplantae</taxon>
        <taxon>Streptophyta</taxon>
        <taxon>Embryophyta</taxon>
        <taxon>Tracheophyta</taxon>
        <taxon>Spermatophyta</taxon>
        <taxon>Magnoliopsida</taxon>
        <taxon>Liliopsida</taxon>
        <taxon>Poales</taxon>
        <taxon>Poaceae</taxon>
        <taxon>PACMAD clade</taxon>
        <taxon>Panicoideae</taxon>
        <taxon>Andropogonodae</taxon>
        <taxon>Andropogoneae</taxon>
        <taxon>Tripsacinae</taxon>
        <taxon>Zea</taxon>
    </lineage>
</organism>
<dbReference type="eggNOG" id="KOG0440">
    <property type="taxonomic scope" value="Eukaryota"/>
</dbReference>
<dbReference type="AlphaFoldDB" id="A0A1D6Q8K1"/>
<name>A0A1D6Q8K1_MAIZE</name>
<gene>
    <name evidence="1" type="ORF">ZEAMMB73_Zm00001d051630</name>
</gene>
<dbReference type="PaxDb" id="4577-AC190749.3_FGP006"/>
<keyword evidence="1" id="KW-0808">Transferase</keyword>
<keyword evidence="1" id="KW-0418">Kinase</keyword>
<dbReference type="Pfam" id="PF03637">
    <property type="entry name" value="Mob1_phocein"/>
    <property type="match status" value="1"/>
</dbReference>
<dbReference type="SUPFAM" id="SSF101152">
    <property type="entry name" value="Mob1/phocein"/>
    <property type="match status" value="1"/>
</dbReference>
<dbReference type="InParanoid" id="A0A1D6Q8K1"/>
<dbReference type="PANTHER" id="PTHR22599">
    <property type="entry name" value="MPS ONE BINDER KINASE ACTIVATOR-LIKE MOB"/>
    <property type="match status" value="1"/>
</dbReference>
<proteinExistence type="predicted"/>
<dbReference type="Gene3D" id="1.20.140.30">
    <property type="entry name" value="MOB kinase activator"/>
    <property type="match status" value="1"/>
</dbReference>
<dbReference type="GO" id="GO:0016301">
    <property type="term" value="F:kinase activity"/>
    <property type="evidence" value="ECO:0007669"/>
    <property type="project" value="UniProtKB-KW"/>
</dbReference>
<dbReference type="SMR" id="A0A1D6Q8K1"/>
<reference evidence="1" key="1">
    <citation type="submission" date="2015-12" db="EMBL/GenBank/DDBJ databases">
        <title>Update maize B73 reference genome by single molecule sequencing technologies.</title>
        <authorList>
            <consortium name="Maize Genome Sequencing Project"/>
            <person name="Ware D."/>
        </authorList>
    </citation>
    <scope>NUCLEOTIDE SEQUENCE</scope>
    <source>
        <tissue evidence="1">Seedling</tissue>
    </source>
</reference>
<dbReference type="STRING" id="4577.A0A1D6Q8K1"/>
<evidence type="ECO:0000313" key="1">
    <source>
        <dbReference type="EMBL" id="AQK54732.1"/>
    </source>
</evidence>
<protein>
    <submittedName>
        <fullName evidence="1">MOB kinase activator-like 2A</fullName>
    </submittedName>
</protein>
<dbReference type="InterPro" id="IPR005301">
    <property type="entry name" value="MOB_kinase_act_fam"/>
</dbReference>
<dbReference type="OMA" id="RFRRYEY"/>